<dbReference type="Proteomes" id="UP001055156">
    <property type="component" value="Unassembled WGS sequence"/>
</dbReference>
<accession>A0ABQ4THG0</accession>
<evidence type="ECO:0000313" key="2">
    <source>
        <dbReference type="EMBL" id="GJE29762.1"/>
    </source>
</evidence>
<comment type="caution">
    <text evidence="2">The sequence shown here is derived from an EMBL/GenBank/DDBJ whole genome shotgun (WGS) entry which is preliminary data.</text>
</comment>
<keyword evidence="3" id="KW-1185">Reference proteome</keyword>
<evidence type="ECO:0000256" key="1">
    <source>
        <dbReference type="SAM" id="Phobius"/>
    </source>
</evidence>
<dbReference type="RefSeq" id="WP_238314982.1">
    <property type="nucleotide sequence ID" value="NZ_BPQV01000020.1"/>
</dbReference>
<keyword evidence="1" id="KW-0812">Transmembrane</keyword>
<gene>
    <name evidence="2" type="ORF">LKMONMHP_4648</name>
</gene>
<reference evidence="2" key="2">
    <citation type="submission" date="2021-08" db="EMBL/GenBank/DDBJ databases">
        <authorList>
            <person name="Tani A."/>
            <person name="Ola A."/>
            <person name="Ogura Y."/>
            <person name="Katsura K."/>
            <person name="Hayashi T."/>
        </authorList>
    </citation>
    <scope>NUCLEOTIDE SEQUENCE</scope>
    <source>
        <strain evidence="2">NBRC 15689</strain>
    </source>
</reference>
<reference evidence="2" key="1">
    <citation type="journal article" date="2021" name="Front. Microbiol.">
        <title>Comprehensive Comparative Genomics and Phenotyping of Methylobacterium Species.</title>
        <authorList>
            <person name="Alessa O."/>
            <person name="Ogura Y."/>
            <person name="Fujitani Y."/>
            <person name="Takami H."/>
            <person name="Hayashi T."/>
            <person name="Sahin N."/>
            <person name="Tani A."/>
        </authorList>
    </citation>
    <scope>NUCLEOTIDE SEQUENCE</scope>
    <source>
        <strain evidence="2">NBRC 15689</strain>
    </source>
</reference>
<dbReference type="EMBL" id="BPQV01000020">
    <property type="protein sequence ID" value="GJE29762.1"/>
    <property type="molecule type" value="Genomic_DNA"/>
</dbReference>
<keyword evidence="1" id="KW-0472">Membrane</keyword>
<keyword evidence="1" id="KW-1133">Transmembrane helix</keyword>
<organism evidence="2 3">
    <name type="scientific">Methylobacterium organophilum</name>
    <dbReference type="NCBI Taxonomy" id="410"/>
    <lineage>
        <taxon>Bacteria</taxon>
        <taxon>Pseudomonadati</taxon>
        <taxon>Pseudomonadota</taxon>
        <taxon>Alphaproteobacteria</taxon>
        <taxon>Hyphomicrobiales</taxon>
        <taxon>Methylobacteriaceae</taxon>
        <taxon>Methylobacterium</taxon>
    </lineage>
</organism>
<sequence>MTRPALLLSFAGGAALGLALCFGAMAAWLYLGAQISSACGLGPLPGVAVTFLLAAVGLARLLSAKFARAGLL</sequence>
<proteinExistence type="predicted"/>
<feature type="transmembrane region" description="Helical" evidence="1">
    <location>
        <begin position="42"/>
        <end position="62"/>
    </location>
</feature>
<name>A0ABQ4THG0_METOR</name>
<evidence type="ECO:0000313" key="3">
    <source>
        <dbReference type="Proteomes" id="UP001055156"/>
    </source>
</evidence>
<protein>
    <submittedName>
        <fullName evidence="2">Uncharacterized protein</fullName>
    </submittedName>
</protein>